<dbReference type="Proteomes" id="UP000318122">
    <property type="component" value="Segment"/>
</dbReference>
<evidence type="ECO:0000313" key="2">
    <source>
        <dbReference type="Proteomes" id="UP000318122"/>
    </source>
</evidence>
<keyword evidence="2" id="KW-1185">Reference proteome</keyword>
<evidence type="ECO:0008006" key="3">
    <source>
        <dbReference type="Google" id="ProtNLM"/>
    </source>
</evidence>
<organism evidence="1 2">
    <name type="scientific">Aeromonas phage 2_D05</name>
    <dbReference type="NCBI Taxonomy" id="2588098"/>
    <lineage>
        <taxon>Viruses</taxon>
        <taxon>Duplodnaviria</taxon>
        <taxon>Heunggongvirae</taxon>
        <taxon>Uroviricota</taxon>
        <taxon>Caudoviricetes</taxon>
        <taxon>Kunmingvirus</taxon>
        <taxon>Kunmingvirus kv2D05</taxon>
    </lineage>
</organism>
<evidence type="ECO:0000313" key="1">
    <source>
        <dbReference type="EMBL" id="QDB73895.1"/>
    </source>
</evidence>
<name>A0A4Y5TXY6_9CAUD</name>
<gene>
    <name evidence="1" type="ORF">2D05_064</name>
</gene>
<proteinExistence type="predicted"/>
<accession>A0A4Y5TXY6</accession>
<reference evidence="1 2" key="1">
    <citation type="submission" date="2019-04" db="EMBL/GenBank/DDBJ databases">
        <title>Nine Novel Phages from a Plateau Lake in Southwest China Provide Insights into Aeromonas Phage Diversity.</title>
        <authorList>
            <person name="Xiao W."/>
        </authorList>
    </citation>
    <scope>NUCLEOTIDE SEQUENCE [LARGE SCALE GENOMIC DNA]</scope>
</reference>
<protein>
    <recommendedName>
        <fullName evidence="3">Neck protein</fullName>
    </recommendedName>
</protein>
<dbReference type="EMBL" id="MK804891">
    <property type="protein sequence ID" value="QDB73895.1"/>
    <property type="molecule type" value="Genomic_DNA"/>
</dbReference>
<sequence>MATLTGGDKLARKLAEIAKGMAPGKLDVGFMSGATYPDGTPVAQVAFWNEFGTSRAPSRPFFRSMIAKESAGWPELLGKAAVSTGYNTRQTLGLIGEKINDDLKSSIVGWQDPPNAPSTIAKKGFNKPLVDTGDMLRSATYQVRMEGDE</sequence>